<keyword evidence="3" id="KW-1185">Reference proteome</keyword>
<keyword evidence="1" id="KW-0812">Transmembrane</keyword>
<name>A0A212RD38_9PROT</name>
<keyword evidence="1" id="KW-1133">Transmembrane helix</keyword>
<evidence type="ECO:0000313" key="2">
    <source>
        <dbReference type="EMBL" id="SNB70166.1"/>
    </source>
</evidence>
<evidence type="ECO:0000256" key="1">
    <source>
        <dbReference type="SAM" id="Phobius"/>
    </source>
</evidence>
<protein>
    <submittedName>
        <fullName evidence="2">Uncharacterized protein</fullName>
    </submittedName>
</protein>
<dbReference type="RefSeq" id="WP_165769573.1">
    <property type="nucleotide sequence ID" value="NZ_FYEH01000007.1"/>
</dbReference>
<reference evidence="2 3" key="1">
    <citation type="submission" date="2017-06" db="EMBL/GenBank/DDBJ databases">
        <authorList>
            <person name="Kim H.J."/>
            <person name="Triplett B.A."/>
        </authorList>
    </citation>
    <scope>NUCLEOTIDE SEQUENCE [LARGE SCALE GENOMIC DNA]</scope>
    <source>
        <strain evidence="2 3">B29T1</strain>
    </source>
</reference>
<gene>
    <name evidence="2" type="ORF">SAMN07250955_107131</name>
</gene>
<organism evidence="2 3">
    <name type="scientific">Arboricoccus pini</name>
    <dbReference type="NCBI Taxonomy" id="1963835"/>
    <lineage>
        <taxon>Bacteria</taxon>
        <taxon>Pseudomonadati</taxon>
        <taxon>Pseudomonadota</taxon>
        <taxon>Alphaproteobacteria</taxon>
        <taxon>Geminicoccales</taxon>
        <taxon>Geminicoccaceae</taxon>
        <taxon>Arboricoccus</taxon>
    </lineage>
</organism>
<proteinExistence type="predicted"/>
<accession>A0A212RD38</accession>
<dbReference type="AlphaFoldDB" id="A0A212RD38"/>
<keyword evidence="1" id="KW-0472">Membrane</keyword>
<dbReference type="Proteomes" id="UP000197065">
    <property type="component" value="Unassembled WGS sequence"/>
</dbReference>
<sequence length="51" mass="5317">MLNFILGFVVTLGVLAAFLVGLGVCANLAKGGNEREGLRADLGGDRAHRPH</sequence>
<dbReference type="EMBL" id="FYEH01000007">
    <property type="protein sequence ID" value="SNB70166.1"/>
    <property type="molecule type" value="Genomic_DNA"/>
</dbReference>
<feature type="transmembrane region" description="Helical" evidence="1">
    <location>
        <begin position="6"/>
        <end position="29"/>
    </location>
</feature>
<evidence type="ECO:0000313" key="3">
    <source>
        <dbReference type="Proteomes" id="UP000197065"/>
    </source>
</evidence>